<dbReference type="EMBL" id="JADDUC020000004">
    <property type="protein sequence ID" value="KAI1239966.1"/>
    <property type="molecule type" value="Genomic_DNA"/>
</dbReference>
<dbReference type="PANTHER" id="PTHR33767:SF1">
    <property type="entry name" value="LEUCINE RICH ADAPTOR PROTEIN 1-LIKE"/>
    <property type="match status" value="1"/>
</dbReference>
<keyword evidence="4" id="KW-1185">Reference proteome</keyword>
<protein>
    <submittedName>
        <fullName evidence="2">Uncharacterized protein</fullName>
    </submittedName>
</protein>
<dbReference type="OrthoDB" id="6508726at2759"/>
<feature type="region of interest" description="Disordered" evidence="1">
    <location>
        <begin position="124"/>
        <end position="155"/>
    </location>
</feature>
<evidence type="ECO:0000313" key="4">
    <source>
        <dbReference type="Proteomes" id="UP000618051"/>
    </source>
</evidence>
<reference evidence="3 4" key="2">
    <citation type="journal article" date="2021" name="J. Hered.">
        <title>Feather Gene Expression Elucidates the Developmental Basis of Plumage Iridescence in African Starlings.</title>
        <authorList>
            <person name="Rubenstein D.R."/>
            <person name="Corvelo A."/>
            <person name="MacManes M.D."/>
            <person name="Maia R."/>
            <person name="Narzisi G."/>
            <person name="Rousaki A."/>
            <person name="Vandenabeele P."/>
            <person name="Shawkey M.D."/>
            <person name="Solomon J."/>
        </authorList>
    </citation>
    <scope>NUCLEOTIDE SEQUENCE [LARGE SCALE GENOMIC DNA]</scope>
    <source>
        <strain evidence="3">SS15</strain>
    </source>
</reference>
<dbReference type="GO" id="GO:0043123">
    <property type="term" value="P:positive regulation of canonical NF-kappaB signal transduction"/>
    <property type="evidence" value="ECO:0007669"/>
    <property type="project" value="InterPro"/>
</dbReference>
<feature type="region of interest" description="Disordered" evidence="1">
    <location>
        <begin position="173"/>
        <end position="198"/>
    </location>
</feature>
<dbReference type="AlphaFoldDB" id="A0A835NJC4"/>
<evidence type="ECO:0000256" key="1">
    <source>
        <dbReference type="SAM" id="MobiDB-lite"/>
    </source>
</evidence>
<dbReference type="InterPro" id="IPR037443">
    <property type="entry name" value="LURAP1"/>
</dbReference>
<organism evidence="2">
    <name type="scientific">Lamprotornis superbus</name>
    <dbReference type="NCBI Taxonomy" id="245042"/>
    <lineage>
        <taxon>Eukaryota</taxon>
        <taxon>Metazoa</taxon>
        <taxon>Chordata</taxon>
        <taxon>Craniata</taxon>
        <taxon>Vertebrata</taxon>
        <taxon>Euteleostomi</taxon>
        <taxon>Archelosauria</taxon>
        <taxon>Archosauria</taxon>
        <taxon>Dinosauria</taxon>
        <taxon>Saurischia</taxon>
        <taxon>Theropoda</taxon>
        <taxon>Coelurosauria</taxon>
        <taxon>Aves</taxon>
        <taxon>Neognathae</taxon>
        <taxon>Neoaves</taxon>
        <taxon>Telluraves</taxon>
        <taxon>Australaves</taxon>
        <taxon>Passeriformes</taxon>
        <taxon>Sturnidae</taxon>
        <taxon>Lamprotornis</taxon>
    </lineage>
</organism>
<sequence length="621" mass="71346">MQNHLFRVSVPSPSVAWLKNFHWFKEVCSRYNMAKQLHNLMVNLRATDVKLMRQLLLINESIESIKWMIEEKAIASRGSSLSGSLCSLLESQETSLHGSCNSLQDCSDGLDGISVGSYLDTLVDDVPGHQTPSDMDKFSDSSVTEDSQSPHKHSKIDSDEYYCFEKETKQNKISKKATKEKKKNKKGTKETRKQRKPWKSYVENSIPKTVWKQSVSKFTNPAKPCGEETSSRQVPGILSGSFWPSALGCNLAYSWEQGDFELYFRKQRCSFVDDETILYKASIPYCSEAMEHLQFFSVDYSPQGHDLIEEWFQTLKSSADNISCQIHNDLQKSSDIQEGRNKSSLYRTVRINGEGTEVEFNSETEYFWTATDLKVPSAIECTDTGTSVEDAHIKIIIGSVQEQQELLKEECFHRDEHTDLPSLKKYKKNNILLEELHLQRPLSKTSGAPDPETGKLNDERLPLPSLTYTQFHNQRKFLRNALHLVLDNHNRGICCMSEVEEKILLPLQQEGKRPLALFRLFWSTHRLSFNYEACMKKQKTLILNQIRFEGRLFHEKRMTSKNLVKPQQKDSEAPPLKYFKQLISTEQLAASSNWPFRLTANMATRQILTKPSLTSNIGTYW</sequence>
<comment type="caution">
    <text evidence="2">The sequence shown here is derived from an EMBL/GenBank/DDBJ whole genome shotgun (WGS) entry which is preliminary data.</text>
</comment>
<dbReference type="PANTHER" id="PTHR33767">
    <property type="entry name" value="LEUCINE RICH ADAPTOR PROTEIN 1-LIKE"/>
    <property type="match status" value="1"/>
</dbReference>
<accession>A0A835NJC4</accession>
<name>A0A835NJC4_9PASS</name>
<evidence type="ECO:0000313" key="3">
    <source>
        <dbReference type="EMBL" id="KAI1239966.1"/>
    </source>
</evidence>
<dbReference type="Proteomes" id="UP000618051">
    <property type="component" value="Unassembled WGS sequence"/>
</dbReference>
<dbReference type="InterPro" id="IPR039499">
    <property type="entry name" value="LURA1/LRA25"/>
</dbReference>
<gene>
    <name evidence="3" type="ORF">IHE44_0011407</name>
    <name evidence="2" type="ORF">IHE44_003294</name>
</gene>
<reference evidence="2" key="1">
    <citation type="submission" date="2020-10" db="EMBL/GenBank/DDBJ databases">
        <title>Feather gene expression reveals the developmental basis of iridescence in African starlings.</title>
        <authorList>
            <person name="Rubenstein D.R."/>
        </authorList>
    </citation>
    <scope>NUCLEOTIDE SEQUENCE</scope>
    <source>
        <strain evidence="2">SS15</strain>
        <tissue evidence="2">Liver</tissue>
    </source>
</reference>
<reference evidence="3" key="3">
    <citation type="submission" date="2022-01" db="EMBL/GenBank/DDBJ databases">
        <authorList>
            <person name="Rubenstein D.R."/>
        </authorList>
    </citation>
    <scope>NUCLEOTIDE SEQUENCE</scope>
    <source>
        <strain evidence="3">SS15</strain>
        <tissue evidence="3">Liver</tissue>
    </source>
</reference>
<evidence type="ECO:0000313" key="2">
    <source>
        <dbReference type="EMBL" id="KAG0117007.1"/>
    </source>
</evidence>
<dbReference type="Pfam" id="PF14854">
    <property type="entry name" value="LURAP"/>
    <property type="match status" value="1"/>
</dbReference>
<proteinExistence type="predicted"/>
<dbReference type="EMBL" id="JADDUC010000151">
    <property type="protein sequence ID" value="KAG0117007.1"/>
    <property type="molecule type" value="Genomic_DNA"/>
</dbReference>